<organism evidence="10 11">
    <name type="scientific">Phaeodactylibacter xiamenensis</name>
    <dbReference type="NCBI Taxonomy" id="1524460"/>
    <lineage>
        <taxon>Bacteria</taxon>
        <taxon>Pseudomonadati</taxon>
        <taxon>Bacteroidota</taxon>
        <taxon>Saprospiria</taxon>
        <taxon>Saprospirales</taxon>
        <taxon>Haliscomenobacteraceae</taxon>
        <taxon>Phaeodactylibacter</taxon>
    </lineage>
</organism>
<comment type="caution">
    <text evidence="10">The sequence shown here is derived from an EMBL/GenBank/DDBJ whole genome shotgun (WGS) entry which is preliminary data.</text>
</comment>
<proteinExistence type="predicted"/>
<keyword evidence="6" id="KW-0418">Kinase</keyword>
<evidence type="ECO:0000256" key="3">
    <source>
        <dbReference type="ARBA" id="ARBA00022553"/>
    </source>
</evidence>
<dbReference type="Pfam" id="PF02518">
    <property type="entry name" value="HATPase_c"/>
    <property type="match status" value="1"/>
</dbReference>
<dbReference type="EC" id="2.7.13.3" evidence="2"/>
<dbReference type="PROSITE" id="PS50109">
    <property type="entry name" value="HIS_KIN"/>
    <property type="match status" value="1"/>
</dbReference>
<dbReference type="InterPro" id="IPR036890">
    <property type="entry name" value="HATPase_C_sf"/>
</dbReference>
<dbReference type="PANTHER" id="PTHR45436:SF5">
    <property type="entry name" value="SENSOR HISTIDINE KINASE TRCS"/>
    <property type="match status" value="1"/>
</dbReference>
<dbReference type="Pfam" id="PF00512">
    <property type="entry name" value="HisKA"/>
    <property type="match status" value="1"/>
</dbReference>
<dbReference type="EMBL" id="JPOS01000077">
    <property type="protein sequence ID" value="KGE86535.1"/>
    <property type="molecule type" value="Genomic_DNA"/>
</dbReference>
<dbReference type="CDD" id="cd00082">
    <property type="entry name" value="HisKA"/>
    <property type="match status" value="1"/>
</dbReference>
<evidence type="ECO:0000313" key="10">
    <source>
        <dbReference type="EMBL" id="KGE86535.1"/>
    </source>
</evidence>
<dbReference type="InterPro" id="IPR003594">
    <property type="entry name" value="HATPase_dom"/>
</dbReference>
<evidence type="ECO:0000256" key="2">
    <source>
        <dbReference type="ARBA" id="ARBA00012438"/>
    </source>
</evidence>
<gene>
    <name evidence="10" type="ORF">IX84_20455</name>
</gene>
<dbReference type="AlphaFoldDB" id="A0A098S323"/>
<evidence type="ECO:0000256" key="7">
    <source>
        <dbReference type="ARBA" id="ARBA00022989"/>
    </source>
</evidence>
<dbReference type="GO" id="GO:0000155">
    <property type="term" value="F:phosphorelay sensor kinase activity"/>
    <property type="evidence" value="ECO:0007669"/>
    <property type="project" value="InterPro"/>
</dbReference>
<dbReference type="Gene3D" id="1.10.287.130">
    <property type="match status" value="1"/>
</dbReference>
<sequence>MNLIAKTTVFYLLVSVLVFGIGGYVTYHVVETEVIKETDFALYDEVQDMADDIRDGIPLEILRRRRASIEHVGDHLQIDTFYRFSDTIAPHPYREGETEPYRKLEAVKEVDGSFFHITITDVFIESDDIYDVVVEIIWRLFLILGVGMLIASFLVTRWLLTPFQRILSSIRGFNIKQSEPLDLPKTTTREFRQLNAFVSAMTERARRDFRTVREFSENASHEMQTPLSIARGKLELLQETPSLDQEQLRLIDDAQTALRRLSKLGSALLLLTKIENHEFRAQHKIDFSAIVNACIDNFEELAMLRGLPVKRDVKPGVKVALDPTLADVLVSNLVRNAIRHNQEDGAIEVHLDHKGLIIRNTGAAPTIPTRDLFKRFRKNQQSEKSMGLGLAIVKKICDTNRLSVNYDFQDGWHEISVIFPTNV</sequence>
<dbReference type="SMART" id="SM00387">
    <property type="entry name" value="HATPase_c"/>
    <property type="match status" value="1"/>
</dbReference>
<dbReference type="SUPFAM" id="SSF47384">
    <property type="entry name" value="Homodimeric domain of signal transducing histidine kinase"/>
    <property type="match status" value="1"/>
</dbReference>
<dbReference type="GO" id="GO:0005886">
    <property type="term" value="C:plasma membrane"/>
    <property type="evidence" value="ECO:0007669"/>
    <property type="project" value="TreeGrafter"/>
</dbReference>
<keyword evidence="11" id="KW-1185">Reference proteome</keyword>
<keyword evidence="8" id="KW-0472">Membrane</keyword>
<dbReference type="InterPro" id="IPR050428">
    <property type="entry name" value="TCS_sensor_his_kinase"/>
</dbReference>
<dbReference type="RefSeq" id="WP_044224618.1">
    <property type="nucleotide sequence ID" value="NZ_JPOS01000077.1"/>
</dbReference>
<feature type="transmembrane region" description="Helical" evidence="8">
    <location>
        <begin position="9"/>
        <end position="30"/>
    </location>
</feature>
<feature type="domain" description="Histidine kinase" evidence="9">
    <location>
        <begin position="218"/>
        <end position="423"/>
    </location>
</feature>
<keyword evidence="5 8" id="KW-0812">Transmembrane</keyword>
<dbReference type="STRING" id="1524460.IX84_20455"/>
<evidence type="ECO:0000256" key="5">
    <source>
        <dbReference type="ARBA" id="ARBA00022692"/>
    </source>
</evidence>
<dbReference type="PANTHER" id="PTHR45436">
    <property type="entry name" value="SENSOR HISTIDINE KINASE YKOH"/>
    <property type="match status" value="1"/>
</dbReference>
<dbReference type="SMART" id="SM00388">
    <property type="entry name" value="HisKA"/>
    <property type="match status" value="1"/>
</dbReference>
<evidence type="ECO:0000256" key="6">
    <source>
        <dbReference type="ARBA" id="ARBA00022777"/>
    </source>
</evidence>
<evidence type="ECO:0000256" key="4">
    <source>
        <dbReference type="ARBA" id="ARBA00022679"/>
    </source>
</evidence>
<evidence type="ECO:0000256" key="1">
    <source>
        <dbReference type="ARBA" id="ARBA00000085"/>
    </source>
</evidence>
<protein>
    <recommendedName>
        <fullName evidence="2">histidine kinase</fullName>
        <ecNumber evidence="2">2.7.13.3</ecNumber>
    </recommendedName>
</protein>
<reference evidence="10 11" key="1">
    <citation type="journal article" date="2014" name="Int. J. Syst. Evol. Microbiol.">
        <title>Phaeodactylibacter xiamenensis gen. nov., sp. nov., a member of the family Saprospiraceae isolated from the marine alga Phaeodactylum tricornutum.</title>
        <authorList>
            <person name="Chen Z.Jr."/>
            <person name="Lei X."/>
            <person name="Lai Q."/>
            <person name="Li Y."/>
            <person name="Zhang B."/>
            <person name="Zhang J."/>
            <person name="Zhang H."/>
            <person name="Yang L."/>
            <person name="Zheng W."/>
            <person name="Tian Y."/>
            <person name="Yu Z."/>
            <person name="Xu H.Jr."/>
            <person name="Zheng T."/>
        </authorList>
    </citation>
    <scope>NUCLEOTIDE SEQUENCE [LARGE SCALE GENOMIC DNA]</scope>
    <source>
        <strain evidence="10 11">KD52</strain>
    </source>
</reference>
<dbReference type="InterPro" id="IPR003661">
    <property type="entry name" value="HisK_dim/P_dom"/>
</dbReference>
<keyword evidence="3" id="KW-0597">Phosphoprotein</keyword>
<dbReference type="OrthoDB" id="1522504at2"/>
<feature type="transmembrane region" description="Helical" evidence="8">
    <location>
        <begin position="136"/>
        <end position="160"/>
    </location>
</feature>
<dbReference type="Proteomes" id="UP000029736">
    <property type="component" value="Unassembled WGS sequence"/>
</dbReference>
<comment type="catalytic activity">
    <reaction evidence="1">
        <text>ATP + protein L-histidine = ADP + protein N-phospho-L-histidine.</text>
        <dbReference type="EC" id="2.7.13.3"/>
    </reaction>
</comment>
<dbReference type="InterPro" id="IPR036097">
    <property type="entry name" value="HisK_dim/P_sf"/>
</dbReference>
<dbReference type="SUPFAM" id="SSF55874">
    <property type="entry name" value="ATPase domain of HSP90 chaperone/DNA topoisomerase II/histidine kinase"/>
    <property type="match status" value="1"/>
</dbReference>
<evidence type="ECO:0000313" key="11">
    <source>
        <dbReference type="Proteomes" id="UP000029736"/>
    </source>
</evidence>
<accession>A0A098S323</accession>
<dbReference type="Gene3D" id="3.30.565.10">
    <property type="entry name" value="Histidine kinase-like ATPase, C-terminal domain"/>
    <property type="match status" value="1"/>
</dbReference>
<keyword evidence="7 8" id="KW-1133">Transmembrane helix</keyword>
<dbReference type="InterPro" id="IPR005467">
    <property type="entry name" value="His_kinase_dom"/>
</dbReference>
<evidence type="ECO:0000256" key="8">
    <source>
        <dbReference type="SAM" id="Phobius"/>
    </source>
</evidence>
<keyword evidence="4" id="KW-0808">Transferase</keyword>
<evidence type="ECO:0000259" key="9">
    <source>
        <dbReference type="PROSITE" id="PS50109"/>
    </source>
</evidence>
<name>A0A098S323_9BACT</name>